<evidence type="ECO:0008006" key="4">
    <source>
        <dbReference type="Google" id="ProtNLM"/>
    </source>
</evidence>
<gene>
    <name evidence="2" type="ORF">I5Q09_04920</name>
</gene>
<reference evidence="2 3" key="1">
    <citation type="submission" date="2020-11" db="EMBL/GenBank/DDBJ databases">
        <title>Enhanced detection system for hospital associated transmission using whole genome sequencing surveillance.</title>
        <authorList>
            <person name="Harrison L.H."/>
            <person name="Van Tyne D."/>
            <person name="Marsh J.W."/>
            <person name="Griffith M.P."/>
            <person name="Snyder D.J."/>
            <person name="Cooper V.S."/>
            <person name="Mustapha M."/>
        </authorList>
    </citation>
    <scope>NUCLEOTIDE SEQUENCE [LARGE SCALE GENOMIC DNA]</scope>
    <source>
        <strain evidence="2 3">PSB00013</strain>
    </source>
</reference>
<dbReference type="Proteomes" id="UP000638986">
    <property type="component" value="Unassembled WGS sequence"/>
</dbReference>
<comment type="caution">
    <text evidence="2">The sequence shown here is derived from an EMBL/GenBank/DDBJ whole genome shotgun (WGS) entry which is preliminary data.</text>
</comment>
<dbReference type="EMBL" id="JADTXM010000003">
    <property type="protein sequence ID" value="MBH3438024.1"/>
    <property type="molecule type" value="Genomic_DNA"/>
</dbReference>
<evidence type="ECO:0000313" key="3">
    <source>
        <dbReference type="Proteomes" id="UP000638986"/>
    </source>
</evidence>
<name>A0ABS0MMS0_PSELU</name>
<accession>A0ABS0MMS0</accession>
<keyword evidence="1" id="KW-0812">Transmembrane</keyword>
<proteinExistence type="predicted"/>
<protein>
    <recommendedName>
        <fullName evidence="4">SGNH/GDSL hydrolase family protein</fullName>
    </recommendedName>
</protein>
<evidence type="ECO:0000256" key="1">
    <source>
        <dbReference type="SAM" id="Phobius"/>
    </source>
</evidence>
<keyword evidence="1" id="KW-0472">Membrane</keyword>
<organism evidence="2 3">
    <name type="scientific">Pseudomonas luteola</name>
    <dbReference type="NCBI Taxonomy" id="47886"/>
    <lineage>
        <taxon>Bacteria</taxon>
        <taxon>Pseudomonadati</taxon>
        <taxon>Pseudomonadota</taxon>
        <taxon>Gammaproteobacteria</taxon>
        <taxon>Pseudomonadales</taxon>
        <taxon>Pseudomonadaceae</taxon>
        <taxon>Pseudomonas</taxon>
    </lineage>
</organism>
<evidence type="ECO:0000313" key="2">
    <source>
        <dbReference type="EMBL" id="MBH3438024.1"/>
    </source>
</evidence>
<keyword evidence="1" id="KW-1133">Transmembrane helix</keyword>
<sequence>MARRTRHFGWGLFVGGLLWMGIWSVLLVGQLGHPFVNNLWVEGAYAKKLARAASITEPKIVVVAGSSAMFGVNTKMLEQALGRPAVNLGVNAGILSPYLLIYARQAIHPGDWVILPLEYPLYHDRYEANQVYQDYWLSHPVTYGLNAWRLIQLIASTPLERVAQGYLGVPEGFTVAGLYGAHNLDDWGDQLISRRAERSEAFFSGAQRSAIQHYGAQANSYNGSWALWQTFASEVNQRGGCAVFLPAPMLDRPDYHSDPVERNYYESLPDKARQHGLNYVGEPFDFLRPENDFFDTNYHLVDEARLDNTARIIEQVRPLLSNGCKRLDQ</sequence>
<feature type="transmembrane region" description="Helical" evidence="1">
    <location>
        <begin position="7"/>
        <end position="29"/>
    </location>
</feature>